<keyword evidence="3 4" id="KW-0732">Signal</keyword>
<dbReference type="Proteomes" id="UP000031972">
    <property type="component" value="Unassembled WGS sequence"/>
</dbReference>
<proteinExistence type="inferred from homology"/>
<dbReference type="PANTHER" id="PTHR30061:SF50">
    <property type="entry name" value="MALTOSE_MALTODEXTRIN-BINDING PERIPLASMIC PROTEIN"/>
    <property type="match status" value="1"/>
</dbReference>
<dbReference type="InterPro" id="IPR006059">
    <property type="entry name" value="SBP"/>
</dbReference>
<evidence type="ECO:0000256" key="4">
    <source>
        <dbReference type="SAM" id="SignalP"/>
    </source>
</evidence>
<protein>
    <recommendedName>
        <fullName evidence="7">ABC transporter substrate-binding protein</fullName>
    </recommendedName>
</protein>
<dbReference type="Pfam" id="PF13416">
    <property type="entry name" value="SBP_bac_8"/>
    <property type="match status" value="1"/>
</dbReference>
<dbReference type="EMBL" id="JXRR01000008">
    <property type="protein sequence ID" value="KIL51061.1"/>
    <property type="molecule type" value="Genomic_DNA"/>
</dbReference>
<dbReference type="OrthoDB" id="9795467at2"/>
<feature type="chain" id="PRO_5039089569" description="ABC transporter substrate-binding protein" evidence="4">
    <location>
        <begin position="20"/>
        <end position="425"/>
    </location>
</feature>
<dbReference type="AlphaFoldDB" id="A0A0C2W363"/>
<keyword evidence="6" id="KW-1185">Reference proteome</keyword>
<dbReference type="RefSeq" id="WP_041055420.1">
    <property type="nucleotide sequence ID" value="NZ_JXRR01000008.1"/>
</dbReference>
<reference evidence="5 6" key="1">
    <citation type="submission" date="2015-01" db="EMBL/GenBank/DDBJ databases">
        <title>Jeotgalibacillus campisalis genome sequencing.</title>
        <authorList>
            <person name="Goh K.M."/>
            <person name="Chan K.-G."/>
            <person name="Yaakop A.S."/>
            <person name="Ee R."/>
            <person name="Gan H.M."/>
            <person name="Chan C.S."/>
        </authorList>
    </citation>
    <scope>NUCLEOTIDE SEQUENCE [LARGE SCALE GENOMIC DNA]</scope>
    <source>
        <strain evidence="5 6">SF-57</strain>
    </source>
</reference>
<organism evidence="5 6">
    <name type="scientific">Jeotgalibacillus campisalis</name>
    <dbReference type="NCBI Taxonomy" id="220754"/>
    <lineage>
        <taxon>Bacteria</taxon>
        <taxon>Bacillati</taxon>
        <taxon>Bacillota</taxon>
        <taxon>Bacilli</taxon>
        <taxon>Bacillales</taxon>
        <taxon>Caryophanaceae</taxon>
        <taxon>Jeotgalibacillus</taxon>
    </lineage>
</organism>
<evidence type="ECO:0000256" key="2">
    <source>
        <dbReference type="ARBA" id="ARBA00022448"/>
    </source>
</evidence>
<evidence type="ECO:0000313" key="6">
    <source>
        <dbReference type="Proteomes" id="UP000031972"/>
    </source>
</evidence>
<comment type="similarity">
    <text evidence="1">Belongs to the bacterial solute-binding protein 1 family.</text>
</comment>
<evidence type="ECO:0008006" key="7">
    <source>
        <dbReference type="Google" id="ProtNLM"/>
    </source>
</evidence>
<evidence type="ECO:0000256" key="1">
    <source>
        <dbReference type="ARBA" id="ARBA00008520"/>
    </source>
</evidence>
<dbReference type="GO" id="GO:0055052">
    <property type="term" value="C:ATP-binding cassette (ABC) transporter complex, substrate-binding subunit-containing"/>
    <property type="evidence" value="ECO:0007669"/>
    <property type="project" value="TreeGrafter"/>
</dbReference>
<evidence type="ECO:0000313" key="5">
    <source>
        <dbReference type="EMBL" id="KIL51061.1"/>
    </source>
</evidence>
<dbReference type="GO" id="GO:0015768">
    <property type="term" value="P:maltose transport"/>
    <property type="evidence" value="ECO:0007669"/>
    <property type="project" value="TreeGrafter"/>
</dbReference>
<sequence>MKFSIMMILFCMLMASGCADQSIINEKNQSSSHEDEKETLVMWHTYSEVETSLLENVIIPLFEEEYPDIKIEPARQSHNPQLEASLIARASSKKVPDIIRMDLSWVPSFARLNLLHPVSQFEDFEEIKARFYERPLESNYYKGDYYGIPLNTNTRVAIYNKQLLEQTGSNEPPDTMEELIEVIKKYDLTIGISDLRPWDTLHYFKGLGGELTDSSYTQASGYLDSEESIEAFKTLLSLYQEGYLPEGLLVRDAQTWEGITDGSYFMIDEGPWFYSTRSNERLTHALENTLSAPFPGSNGERGVLGGENLVISKATKHKEAAWIFLKWMSEKEPQMLLAQTGLIPSNKTIEMTGYYDQYPYFEPYLASLEEAVLRPPVAQWREIEEIYTDMSLSIFSGSVGVEEALKNAAEQIDQLLEDGKDDQNG</sequence>
<dbReference type="PATRIC" id="fig|220754.4.peg.960"/>
<dbReference type="GO" id="GO:1901982">
    <property type="term" value="F:maltose binding"/>
    <property type="evidence" value="ECO:0007669"/>
    <property type="project" value="TreeGrafter"/>
</dbReference>
<accession>A0A0C2W363</accession>
<keyword evidence="2" id="KW-0813">Transport</keyword>
<name>A0A0C2W363_9BACL</name>
<dbReference type="Gene3D" id="3.40.190.10">
    <property type="entry name" value="Periplasmic binding protein-like II"/>
    <property type="match status" value="2"/>
</dbReference>
<dbReference type="SUPFAM" id="SSF53850">
    <property type="entry name" value="Periplasmic binding protein-like II"/>
    <property type="match status" value="1"/>
</dbReference>
<comment type="caution">
    <text evidence="5">The sequence shown here is derived from an EMBL/GenBank/DDBJ whole genome shotgun (WGS) entry which is preliminary data.</text>
</comment>
<feature type="signal peptide" evidence="4">
    <location>
        <begin position="1"/>
        <end position="19"/>
    </location>
</feature>
<dbReference type="PANTHER" id="PTHR30061">
    <property type="entry name" value="MALTOSE-BINDING PERIPLASMIC PROTEIN"/>
    <property type="match status" value="1"/>
</dbReference>
<dbReference type="GO" id="GO:0042956">
    <property type="term" value="P:maltodextrin transmembrane transport"/>
    <property type="evidence" value="ECO:0007669"/>
    <property type="project" value="TreeGrafter"/>
</dbReference>
<gene>
    <name evidence="5" type="ORF">KR50_09420</name>
</gene>
<dbReference type="PROSITE" id="PS51257">
    <property type="entry name" value="PROKAR_LIPOPROTEIN"/>
    <property type="match status" value="1"/>
</dbReference>
<evidence type="ECO:0000256" key="3">
    <source>
        <dbReference type="ARBA" id="ARBA00022729"/>
    </source>
</evidence>